<dbReference type="PANTHER" id="PTHR23503">
    <property type="entry name" value="SOLUTE CARRIER FAMILY 2"/>
    <property type="match status" value="1"/>
</dbReference>
<dbReference type="InterPro" id="IPR045263">
    <property type="entry name" value="GLUT"/>
</dbReference>
<dbReference type="AlphaFoldDB" id="A0A8H7SGW1"/>
<feature type="transmembrane region" description="Helical" evidence="6">
    <location>
        <begin position="12"/>
        <end position="35"/>
    </location>
</feature>
<evidence type="ECO:0000256" key="2">
    <source>
        <dbReference type="ARBA" id="ARBA00022448"/>
    </source>
</evidence>
<keyword evidence="4 6" id="KW-1133">Transmembrane helix</keyword>
<keyword evidence="9" id="KW-1185">Reference proteome</keyword>
<keyword evidence="2" id="KW-0813">Transport</keyword>
<evidence type="ECO:0000313" key="8">
    <source>
        <dbReference type="EMBL" id="KAG2227878.1"/>
    </source>
</evidence>
<feature type="transmembrane region" description="Helical" evidence="6">
    <location>
        <begin position="271"/>
        <end position="290"/>
    </location>
</feature>
<dbReference type="Gene3D" id="1.20.1250.20">
    <property type="entry name" value="MFS general substrate transporter like domains"/>
    <property type="match status" value="1"/>
</dbReference>
<keyword evidence="3 6" id="KW-0812">Transmembrane</keyword>
<evidence type="ECO:0000256" key="4">
    <source>
        <dbReference type="ARBA" id="ARBA00022989"/>
    </source>
</evidence>
<gene>
    <name evidence="8" type="ORF">INT45_002116</name>
</gene>
<dbReference type="PROSITE" id="PS00217">
    <property type="entry name" value="SUGAR_TRANSPORT_2"/>
    <property type="match status" value="1"/>
</dbReference>
<dbReference type="InterPro" id="IPR036259">
    <property type="entry name" value="MFS_trans_sf"/>
</dbReference>
<feature type="domain" description="Major facilitator superfamily (MFS) profile" evidence="7">
    <location>
        <begin position="22"/>
        <end position="461"/>
    </location>
</feature>
<evidence type="ECO:0000313" key="9">
    <source>
        <dbReference type="Proteomes" id="UP000646827"/>
    </source>
</evidence>
<feature type="transmembrane region" description="Helical" evidence="6">
    <location>
        <begin position="128"/>
        <end position="145"/>
    </location>
</feature>
<organism evidence="8 9">
    <name type="scientific">Circinella minor</name>
    <dbReference type="NCBI Taxonomy" id="1195481"/>
    <lineage>
        <taxon>Eukaryota</taxon>
        <taxon>Fungi</taxon>
        <taxon>Fungi incertae sedis</taxon>
        <taxon>Mucoromycota</taxon>
        <taxon>Mucoromycotina</taxon>
        <taxon>Mucoromycetes</taxon>
        <taxon>Mucorales</taxon>
        <taxon>Lichtheimiaceae</taxon>
        <taxon>Circinella</taxon>
    </lineage>
</organism>
<reference evidence="8 9" key="1">
    <citation type="submission" date="2020-12" db="EMBL/GenBank/DDBJ databases">
        <title>Metabolic potential, ecology and presence of endohyphal bacteria is reflected in genomic diversity of Mucoromycotina.</title>
        <authorList>
            <person name="Muszewska A."/>
            <person name="Okrasinska A."/>
            <person name="Steczkiewicz K."/>
            <person name="Drgas O."/>
            <person name="Orlowska M."/>
            <person name="Perlinska-Lenart U."/>
            <person name="Aleksandrzak-Piekarczyk T."/>
            <person name="Szatraj K."/>
            <person name="Zielenkiewicz U."/>
            <person name="Pilsyk S."/>
            <person name="Malc E."/>
            <person name="Mieczkowski P."/>
            <person name="Kruszewska J.S."/>
            <person name="Biernat P."/>
            <person name="Pawlowska J."/>
        </authorList>
    </citation>
    <scope>NUCLEOTIDE SEQUENCE [LARGE SCALE GENOMIC DNA]</scope>
    <source>
        <strain evidence="8 9">CBS 142.35</strain>
    </source>
</reference>
<feature type="transmembrane region" description="Helical" evidence="6">
    <location>
        <begin position="408"/>
        <end position="427"/>
    </location>
</feature>
<feature type="transmembrane region" description="Helical" evidence="6">
    <location>
        <begin position="340"/>
        <end position="362"/>
    </location>
</feature>
<dbReference type="InterPro" id="IPR005829">
    <property type="entry name" value="Sugar_transporter_CS"/>
</dbReference>
<evidence type="ECO:0000259" key="7">
    <source>
        <dbReference type="PROSITE" id="PS50850"/>
    </source>
</evidence>
<feature type="transmembrane region" description="Helical" evidence="6">
    <location>
        <begin position="310"/>
        <end position="333"/>
    </location>
</feature>
<dbReference type="PROSITE" id="PS50850">
    <property type="entry name" value="MFS"/>
    <property type="match status" value="1"/>
</dbReference>
<feature type="transmembrane region" description="Helical" evidence="6">
    <location>
        <begin position="374"/>
        <end position="396"/>
    </location>
</feature>
<keyword evidence="5 6" id="KW-0472">Membrane</keyword>
<evidence type="ECO:0000256" key="5">
    <source>
        <dbReference type="ARBA" id="ARBA00023136"/>
    </source>
</evidence>
<feature type="transmembrane region" description="Helical" evidence="6">
    <location>
        <begin position="187"/>
        <end position="206"/>
    </location>
</feature>
<dbReference type="GO" id="GO:0016020">
    <property type="term" value="C:membrane"/>
    <property type="evidence" value="ECO:0007669"/>
    <property type="project" value="UniProtKB-SubCell"/>
</dbReference>
<feature type="transmembrane region" description="Helical" evidence="6">
    <location>
        <begin position="157"/>
        <end position="175"/>
    </location>
</feature>
<feature type="transmembrane region" description="Helical" evidence="6">
    <location>
        <begin position="100"/>
        <end position="122"/>
    </location>
</feature>
<name>A0A8H7SGW1_9FUNG</name>
<dbReference type="PANTHER" id="PTHR23503:SF8">
    <property type="entry name" value="FACILITATED GLUCOSE TRANSPORTER PROTEIN 1"/>
    <property type="match status" value="1"/>
</dbReference>
<dbReference type="Proteomes" id="UP000646827">
    <property type="component" value="Unassembled WGS sequence"/>
</dbReference>
<dbReference type="SUPFAM" id="SSF103473">
    <property type="entry name" value="MFS general substrate transporter"/>
    <property type="match status" value="1"/>
</dbReference>
<evidence type="ECO:0000256" key="6">
    <source>
        <dbReference type="SAM" id="Phobius"/>
    </source>
</evidence>
<dbReference type="OrthoDB" id="6612291at2759"/>
<evidence type="ECO:0000256" key="3">
    <source>
        <dbReference type="ARBA" id="ARBA00022692"/>
    </source>
</evidence>
<accession>A0A8H7SGW1</accession>
<feature type="transmembrane region" description="Helical" evidence="6">
    <location>
        <begin position="69"/>
        <end position="88"/>
    </location>
</feature>
<dbReference type="InterPro" id="IPR020846">
    <property type="entry name" value="MFS_dom"/>
</dbReference>
<comment type="caution">
    <text evidence="8">The sequence shown here is derived from an EMBL/GenBank/DDBJ whole genome shotgun (WGS) entry which is preliminary data.</text>
</comment>
<dbReference type="GO" id="GO:0015149">
    <property type="term" value="F:hexose transmembrane transporter activity"/>
    <property type="evidence" value="ECO:0007669"/>
    <property type="project" value="TreeGrafter"/>
</dbReference>
<protein>
    <recommendedName>
        <fullName evidence="7">Major facilitator superfamily (MFS) profile domain-containing protein</fullName>
    </recommendedName>
</protein>
<evidence type="ECO:0000256" key="1">
    <source>
        <dbReference type="ARBA" id="ARBA00004141"/>
    </source>
</evidence>
<proteinExistence type="predicted"/>
<dbReference type="Pfam" id="PF00083">
    <property type="entry name" value="Sugar_tr"/>
    <property type="match status" value="1"/>
</dbReference>
<feature type="transmembrane region" description="Helical" evidence="6">
    <location>
        <begin position="439"/>
        <end position="457"/>
    </location>
</feature>
<dbReference type="InterPro" id="IPR005828">
    <property type="entry name" value="MFS_sugar_transport-like"/>
</dbReference>
<comment type="subcellular location">
    <subcellularLocation>
        <location evidence="1">Membrane</location>
        <topology evidence="1">Multi-pass membrane protein</topology>
    </subcellularLocation>
</comment>
<sequence length="510" mass="55320">MVRQNPHNRSEDLGFPLYTTFCALIATLSAFNVGWHISVPNMPQTVITKCSGGTEYYNGLPSCLPMSDIGVTVGVFALGGLVGSFLTIYSNVKFGRRHNIMISCGWFILGGILSGTAVNIGMYSLGRAFVGIGAGMCGSSVAIYVSEISTKKSRGALGTLFEFFLNAGVLLTQVIGRYMSYPPVWRVLWAIPTIVATLQLVFLFFFTVECPRRLAADGKIDEARSALQRLRKGADIEAEFQVILDARQHEIESGTKKMSILDIILCKDKSVTWNTIIVVVIQASNQIGGIGPMSVYSVNFLGKVFNDLELGTNISISMAASTIVGTIIALAFMHKVGRKGFMVISTFGMTLASVFLVIGSSVDPGSQRLAPLSVTAAVLFTFTYSTGCGVVPWLIAPELLPLSALPPGSALGNATNWLFNFLINTIWPYQDASLGSYSFTVFAAINFLIFLFVLFCMPETTGKDLDQKTTNNSKLTDEELHGTVYSSNGSNDSFNNDHKVENVQHIEQIK</sequence>
<dbReference type="EMBL" id="JAEPRB010000004">
    <property type="protein sequence ID" value="KAG2227878.1"/>
    <property type="molecule type" value="Genomic_DNA"/>
</dbReference>